<proteinExistence type="predicted"/>
<dbReference type="KEGG" id="pco:PHACADRAFT_254748"/>
<keyword evidence="3" id="KW-1185">Reference proteome</keyword>
<protein>
    <submittedName>
        <fullName evidence="2">Uncharacterized protein</fullName>
    </submittedName>
</protein>
<organism evidence="2 3">
    <name type="scientific">Phanerochaete carnosa (strain HHB-10118-sp)</name>
    <name type="common">White-rot fungus</name>
    <name type="synonym">Peniophora carnosa</name>
    <dbReference type="NCBI Taxonomy" id="650164"/>
    <lineage>
        <taxon>Eukaryota</taxon>
        <taxon>Fungi</taxon>
        <taxon>Dikarya</taxon>
        <taxon>Basidiomycota</taxon>
        <taxon>Agaricomycotina</taxon>
        <taxon>Agaricomycetes</taxon>
        <taxon>Polyporales</taxon>
        <taxon>Phanerochaetaceae</taxon>
        <taxon>Phanerochaete</taxon>
    </lineage>
</organism>
<evidence type="ECO:0000313" key="2">
    <source>
        <dbReference type="EMBL" id="EKM57167.1"/>
    </source>
</evidence>
<sequence length="93" mass="10556">MLQCMLTLLPVFYYVRVLTLSYKDPALPTFTPAVYAVIEDKLVCFTQAFQAHCHVFSDFGHVRLRCHDVHDDGSKAVTLRNNMVQLAPIEVEG</sequence>
<evidence type="ECO:0000313" key="3">
    <source>
        <dbReference type="Proteomes" id="UP000008370"/>
    </source>
</evidence>
<name>K5X2Y4_PHACS</name>
<dbReference type="GeneID" id="18916138"/>
<accession>K5X2Y4</accession>
<dbReference type="EMBL" id="JH930471">
    <property type="protein sequence ID" value="EKM57167.1"/>
    <property type="molecule type" value="Genomic_DNA"/>
</dbReference>
<gene>
    <name evidence="2" type="ORF">PHACADRAFT_254748</name>
</gene>
<dbReference type="AlphaFoldDB" id="K5X2Y4"/>
<keyword evidence="1" id="KW-0732">Signal</keyword>
<feature type="chain" id="PRO_5003889965" evidence="1">
    <location>
        <begin position="20"/>
        <end position="93"/>
    </location>
</feature>
<reference evidence="2 3" key="1">
    <citation type="journal article" date="2012" name="BMC Genomics">
        <title>Comparative genomics of the white-rot fungi, Phanerochaete carnosa and P. chrysosporium, to elucidate the genetic basis of the distinct wood types they colonize.</title>
        <authorList>
            <person name="Suzuki H."/>
            <person name="MacDonald J."/>
            <person name="Syed K."/>
            <person name="Salamov A."/>
            <person name="Hori C."/>
            <person name="Aerts A."/>
            <person name="Henrissat B."/>
            <person name="Wiebenga A."/>
            <person name="vanKuyk P.A."/>
            <person name="Barry K."/>
            <person name="Lindquist E."/>
            <person name="LaButti K."/>
            <person name="Lapidus A."/>
            <person name="Lucas S."/>
            <person name="Coutinho P."/>
            <person name="Gong Y."/>
            <person name="Samejima M."/>
            <person name="Mahadevan R."/>
            <person name="Abou-Zaid M."/>
            <person name="de Vries R.P."/>
            <person name="Igarashi K."/>
            <person name="Yadav J.S."/>
            <person name="Grigoriev I.V."/>
            <person name="Master E.R."/>
        </authorList>
    </citation>
    <scope>NUCLEOTIDE SEQUENCE [LARGE SCALE GENOMIC DNA]</scope>
    <source>
        <strain evidence="2 3">HHB-10118-sp</strain>
    </source>
</reference>
<dbReference type="RefSeq" id="XP_007394988.1">
    <property type="nucleotide sequence ID" value="XM_007394926.1"/>
</dbReference>
<dbReference type="HOGENOM" id="CLU_2400394_0_0_1"/>
<feature type="signal peptide" evidence="1">
    <location>
        <begin position="1"/>
        <end position="19"/>
    </location>
</feature>
<dbReference type="InParanoid" id="K5X2Y4"/>
<dbReference type="Proteomes" id="UP000008370">
    <property type="component" value="Unassembled WGS sequence"/>
</dbReference>
<evidence type="ECO:0000256" key="1">
    <source>
        <dbReference type="SAM" id="SignalP"/>
    </source>
</evidence>